<organism evidence="1 2">
    <name type="scientific">Kribbella aluminosa</name>
    <dbReference type="NCBI Taxonomy" id="416017"/>
    <lineage>
        <taxon>Bacteria</taxon>
        <taxon>Bacillati</taxon>
        <taxon>Actinomycetota</taxon>
        <taxon>Actinomycetes</taxon>
        <taxon>Propionibacteriales</taxon>
        <taxon>Kribbellaceae</taxon>
        <taxon>Kribbella</taxon>
    </lineage>
</organism>
<evidence type="ECO:0000313" key="1">
    <source>
        <dbReference type="EMBL" id="MBP2355460.1"/>
    </source>
</evidence>
<keyword evidence="2" id="KW-1185">Reference proteome</keyword>
<dbReference type="Proteomes" id="UP000755585">
    <property type="component" value="Unassembled WGS sequence"/>
</dbReference>
<name>A0ABS4UUY4_9ACTN</name>
<gene>
    <name evidence="1" type="ORF">JOF29_006570</name>
</gene>
<evidence type="ECO:0000313" key="2">
    <source>
        <dbReference type="Proteomes" id="UP000755585"/>
    </source>
</evidence>
<accession>A0ABS4UUY4</accession>
<dbReference type="RefSeq" id="WP_209698122.1">
    <property type="nucleotide sequence ID" value="NZ_BAAAVU010000017.1"/>
</dbReference>
<proteinExistence type="predicted"/>
<comment type="caution">
    <text evidence="1">The sequence shown here is derived from an EMBL/GenBank/DDBJ whole genome shotgun (WGS) entry which is preliminary data.</text>
</comment>
<dbReference type="EMBL" id="JAGINT010000002">
    <property type="protein sequence ID" value="MBP2355460.1"/>
    <property type="molecule type" value="Genomic_DNA"/>
</dbReference>
<reference evidence="1 2" key="1">
    <citation type="submission" date="2021-03" db="EMBL/GenBank/DDBJ databases">
        <title>Sequencing the genomes of 1000 actinobacteria strains.</title>
        <authorList>
            <person name="Klenk H.-P."/>
        </authorList>
    </citation>
    <scope>NUCLEOTIDE SEQUENCE [LARGE SCALE GENOMIC DNA]</scope>
    <source>
        <strain evidence="1 2">DSM 18824</strain>
    </source>
</reference>
<sequence length="149" mass="16425">MIGRELAFVLFRHEARLSDAARTAARTAVRTAVRTALGHAARSIIRRNVAMSYTNIAAKGTFVTLAAGQLLKDAELTEYAVRRVGRLREQTEAVAGARWAARRRAALGELLDELAEGDRTLVLYAHEIAQHRLSLTMTGFDDYSPASWS</sequence>
<protein>
    <submittedName>
        <fullName evidence="1">Uncharacterized protein</fullName>
    </submittedName>
</protein>